<dbReference type="AlphaFoldDB" id="A0A3N4LQ34"/>
<accession>A0A3N4LQ34</accession>
<sequence length="119" mass="13340">MDEVDWILEQPDNASSTYGLDCNLSSDGHTGVGTLEFELHDDDLIDEDFFDEYAPQENQGDGDYVLDDELEVQGSVMIGYIVKIDSNQIWHIYCREGSPHVAELDYHVGSSLKVAVNLL</sequence>
<evidence type="ECO:0000313" key="2">
    <source>
        <dbReference type="Proteomes" id="UP000267821"/>
    </source>
</evidence>
<organism evidence="1 2">
    <name type="scientific">Terfezia boudieri ATCC MYA-4762</name>
    <dbReference type="NCBI Taxonomy" id="1051890"/>
    <lineage>
        <taxon>Eukaryota</taxon>
        <taxon>Fungi</taxon>
        <taxon>Dikarya</taxon>
        <taxon>Ascomycota</taxon>
        <taxon>Pezizomycotina</taxon>
        <taxon>Pezizomycetes</taxon>
        <taxon>Pezizales</taxon>
        <taxon>Pezizaceae</taxon>
        <taxon>Terfezia</taxon>
    </lineage>
</organism>
<keyword evidence="2" id="KW-1185">Reference proteome</keyword>
<evidence type="ECO:0000313" key="1">
    <source>
        <dbReference type="EMBL" id="RPB25023.1"/>
    </source>
</evidence>
<proteinExistence type="predicted"/>
<gene>
    <name evidence="1" type="ORF">L211DRAFT_867479</name>
</gene>
<protein>
    <submittedName>
        <fullName evidence="1">Uncharacterized protein</fullName>
    </submittedName>
</protein>
<reference evidence="1 2" key="1">
    <citation type="journal article" date="2018" name="Nat. Ecol. Evol.">
        <title>Pezizomycetes genomes reveal the molecular basis of ectomycorrhizal truffle lifestyle.</title>
        <authorList>
            <person name="Murat C."/>
            <person name="Payen T."/>
            <person name="Noel B."/>
            <person name="Kuo A."/>
            <person name="Morin E."/>
            <person name="Chen J."/>
            <person name="Kohler A."/>
            <person name="Krizsan K."/>
            <person name="Balestrini R."/>
            <person name="Da Silva C."/>
            <person name="Montanini B."/>
            <person name="Hainaut M."/>
            <person name="Levati E."/>
            <person name="Barry K.W."/>
            <person name="Belfiori B."/>
            <person name="Cichocki N."/>
            <person name="Clum A."/>
            <person name="Dockter R.B."/>
            <person name="Fauchery L."/>
            <person name="Guy J."/>
            <person name="Iotti M."/>
            <person name="Le Tacon F."/>
            <person name="Lindquist E.A."/>
            <person name="Lipzen A."/>
            <person name="Malagnac F."/>
            <person name="Mello A."/>
            <person name="Molinier V."/>
            <person name="Miyauchi S."/>
            <person name="Poulain J."/>
            <person name="Riccioni C."/>
            <person name="Rubini A."/>
            <person name="Sitrit Y."/>
            <person name="Splivallo R."/>
            <person name="Traeger S."/>
            <person name="Wang M."/>
            <person name="Zifcakova L."/>
            <person name="Wipf D."/>
            <person name="Zambonelli A."/>
            <person name="Paolocci F."/>
            <person name="Nowrousian M."/>
            <person name="Ottonello S."/>
            <person name="Baldrian P."/>
            <person name="Spatafora J.W."/>
            <person name="Henrissat B."/>
            <person name="Nagy L.G."/>
            <person name="Aury J.M."/>
            <person name="Wincker P."/>
            <person name="Grigoriev I.V."/>
            <person name="Bonfante P."/>
            <person name="Martin F.M."/>
        </authorList>
    </citation>
    <scope>NUCLEOTIDE SEQUENCE [LARGE SCALE GENOMIC DNA]</scope>
    <source>
        <strain evidence="1 2">ATCC MYA-4762</strain>
    </source>
</reference>
<name>A0A3N4LQ34_9PEZI</name>
<dbReference type="InParanoid" id="A0A3N4LQ34"/>
<dbReference type="Proteomes" id="UP000267821">
    <property type="component" value="Unassembled WGS sequence"/>
</dbReference>
<dbReference type="EMBL" id="ML121539">
    <property type="protein sequence ID" value="RPB25023.1"/>
    <property type="molecule type" value="Genomic_DNA"/>
</dbReference>